<comment type="caution">
    <text evidence="1">The sequence shown here is derived from an EMBL/GenBank/DDBJ whole genome shotgun (WGS) entry which is preliminary data.</text>
</comment>
<dbReference type="EMBL" id="JAUBDI010000002">
    <property type="protein sequence ID" value="MDW0112181.1"/>
    <property type="molecule type" value="Genomic_DNA"/>
</dbReference>
<protein>
    <recommendedName>
        <fullName evidence="3">XRE family transcriptional regulator</fullName>
    </recommendedName>
</protein>
<organism evidence="1 2">
    <name type="scientific">Sporosarcina saromensis</name>
    <dbReference type="NCBI Taxonomy" id="359365"/>
    <lineage>
        <taxon>Bacteria</taxon>
        <taxon>Bacillati</taxon>
        <taxon>Bacillota</taxon>
        <taxon>Bacilli</taxon>
        <taxon>Bacillales</taxon>
        <taxon>Caryophanaceae</taxon>
        <taxon>Sporosarcina</taxon>
    </lineage>
</organism>
<sequence>MINRPTDQRLRNALAREQIVYVVDNFGIKWSYVAKKMNMQQSNFTHWKSGSFEFGAGKLNMIEEFIDSYLV</sequence>
<evidence type="ECO:0008006" key="3">
    <source>
        <dbReference type="Google" id="ProtNLM"/>
    </source>
</evidence>
<proteinExistence type="predicted"/>
<reference evidence="1 2" key="1">
    <citation type="submission" date="2023-06" db="EMBL/GenBank/DDBJ databases">
        <title>Sporosarcina sp. nov., isolated from Korean traditional fermented seafood 'Jeotgal'.</title>
        <authorList>
            <person name="Yang A.I."/>
            <person name="Shin N.-R."/>
        </authorList>
    </citation>
    <scope>NUCLEOTIDE SEQUENCE [LARGE SCALE GENOMIC DNA]</scope>
    <source>
        <strain evidence="1 2">KCTC13119</strain>
    </source>
</reference>
<dbReference type="Proteomes" id="UP001282284">
    <property type="component" value="Unassembled WGS sequence"/>
</dbReference>
<name>A0ABU4G5J8_9BACL</name>
<keyword evidence="2" id="KW-1185">Reference proteome</keyword>
<accession>A0ABU4G5J8</accession>
<gene>
    <name evidence="1" type="ORF">QT711_03220</name>
</gene>
<evidence type="ECO:0000313" key="2">
    <source>
        <dbReference type="Proteomes" id="UP001282284"/>
    </source>
</evidence>
<dbReference type="RefSeq" id="WP_317942075.1">
    <property type="nucleotide sequence ID" value="NZ_JAUBDI010000002.1"/>
</dbReference>
<evidence type="ECO:0000313" key="1">
    <source>
        <dbReference type="EMBL" id="MDW0112181.1"/>
    </source>
</evidence>